<evidence type="ECO:0000256" key="5">
    <source>
        <dbReference type="SAM" id="MobiDB-lite"/>
    </source>
</evidence>
<dbReference type="Gene3D" id="1.25.40.410">
    <property type="match status" value="2"/>
</dbReference>
<dbReference type="PANTHER" id="PTHR45653">
    <property type="entry name" value="DEDICATOR OF CYTOKINESIS"/>
    <property type="match status" value="1"/>
</dbReference>
<dbReference type="GO" id="GO:0016477">
    <property type="term" value="P:cell migration"/>
    <property type="evidence" value="ECO:0007669"/>
    <property type="project" value="TreeGrafter"/>
</dbReference>
<dbReference type="GO" id="GO:0007520">
    <property type="term" value="P:myoblast fusion"/>
    <property type="evidence" value="ECO:0007669"/>
    <property type="project" value="TreeGrafter"/>
</dbReference>
<feature type="domain" description="DOCKER" evidence="7">
    <location>
        <begin position="898"/>
        <end position="1335"/>
    </location>
</feature>
<keyword evidence="3" id="KW-0597">Phosphoprotein</keyword>
<dbReference type="InterPro" id="IPR043161">
    <property type="entry name" value="DOCK_C_lobe_A"/>
</dbReference>
<evidence type="ECO:0000256" key="1">
    <source>
        <dbReference type="ARBA" id="ARBA00004496"/>
    </source>
</evidence>
<dbReference type="Pfam" id="PF20421">
    <property type="entry name" value="DHR-2_Lobe_C"/>
    <property type="match status" value="1"/>
</dbReference>
<dbReference type="Ensembl" id="ENSCRFT00000013095.1">
    <property type="protein sequence ID" value="ENSCRFP00000012661.1"/>
    <property type="gene ID" value="ENSCRFG00000009648.1"/>
</dbReference>
<dbReference type="InterPro" id="IPR026791">
    <property type="entry name" value="DOCK"/>
</dbReference>
<evidence type="ECO:0000256" key="3">
    <source>
        <dbReference type="ARBA" id="ARBA00022553"/>
    </source>
</evidence>
<evidence type="ECO:0000256" key="2">
    <source>
        <dbReference type="ARBA" id="ARBA00022490"/>
    </source>
</evidence>
<dbReference type="Gene3D" id="2.60.40.150">
    <property type="entry name" value="C2 domain"/>
    <property type="match status" value="1"/>
</dbReference>
<dbReference type="GO" id="GO:0005085">
    <property type="term" value="F:guanyl-nucleotide exchange factor activity"/>
    <property type="evidence" value="ECO:0007669"/>
    <property type="project" value="InterPro"/>
</dbReference>
<dbReference type="InterPro" id="IPR027007">
    <property type="entry name" value="C2_DOCK-type_domain"/>
</dbReference>
<dbReference type="GO" id="GO:0005737">
    <property type="term" value="C:cytoplasm"/>
    <property type="evidence" value="ECO:0007669"/>
    <property type="project" value="UniProtKB-SubCell"/>
</dbReference>
<reference evidence="8" key="1">
    <citation type="submission" date="2025-08" db="UniProtKB">
        <authorList>
            <consortium name="Ensembl"/>
        </authorList>
    </citation>
    <scope>IDENTIFICATION</scope>
</reference>
<dbReference type="PROSITE" id="PS51651">
    <property type="entry name" value="DOCKER"/>
    <property type="match status" value="1"/>
</dbReference>
<dbReference type="Pfam" id="PF20422">
    <property type="entry name" value="DHR-2_Lobe_B"/>
    <property type="match status" value="1"/>
</dbReference>
<dbReference type="InterPro" id="IPR046773">
    <property type="entry name" value="DOCKER_Lobe_C"/>
</dbReference>
<evidence type="ECO:0000256" key="4">
    <source>
        <dbReference type="PROSITE-ProRule" id="PRU00983"/>
    </source>
</evidence>
<comment type="subcellular location">
    <subcellularLocation>
        <location evidence="1">Cytoplasm</location>
    </subcellularLocation>
</comment>
<dbReference type="Proteomes" id="UP000694396">
    <property type="component" value="Unplaced"/>
</dbReference>
<evidence type="ECO:0000313" key="8">
    <source>
        <dbReference type="Ensembl" id="ENSCRFP00000012661.1"/>
    </source>
</evidence>
<dbReference type="InterPro" id="IPR027357">
    <property type="entry name" value="DOCKER_dom"/>
</dbReference>
<protein>
    <submittedName>
        <fullName evidence="8">Dedicator of cytokinesis 5</fullName>
    </submittedName>
</protein>
<dbReference type="Pfam" id="PF16172">
    <property type="entry name" value="DOCK_N"/>
    <property type="match status" value="2"/>
</dbReference>
<dbReference type="InterPro" id="IPR056372">
    <property type="entry name" value="TPR_DOCK"/>
</dbReference>
<name>A0A8C3QX17_9PASS</name>
<evidence type="ECO:0000313" key="9">
    <source>
        <dbReference type="Proteomes" id="UP000694396"/>
    </source>
</evidence>
<keyword evidence="2" id="KW-0963">Cytoplasm</keyword>
<feature type="compositionally biased region" description="Pro residues" evidence="5">
    <location>
        <begin position="1435"/>
        <end position="1453"/>
    </location>
</feature>
<dbReference type="Pfam" id="PF23554">
    <property type="entry name" value="TPR_DOCK"/>
    <property type="match status" value="2"/>
</dbReference>
<dbReference type="GO" id="GO:0005886">
    <property type="term" value="C:plasma membrane"/>
    <property type="evidence" value="ECO:0007669"/>
    <property type="project" value="TreeGrafter"/>
</dbReference>
<dbReference type="SUPFAM" id="SSF48371">
    <property type="entry name" value="ARM repeat"/>
    <property type="match status" value="1"/>
</dbReference>
<keyword evidence="9" id="KW-1185">Reference proteome</keyword>
<dbReference type="InterPro" id="IPR046770">
    <property type="entry name" value="DOCKER_Lobe_B"/>
</dbReference>
<dbReference type="PANTHER" id="PTHR45653:SF3">
    <property type="entry name" value="DEDICATOR OF CYTOKINESIS PROTEIN 5"/>
    <property type="match status" value="1"/>
</dbReference>
<dbReference type="GO" id="GO:0007264">
    <property type="term" value="P:small GTPase-mediated signal transduction"/>
    <property type="evidence" value="ECO:0007669"/>
    <property type="project" value="InterPro"/>
</dbReference>
<dbReference type="PROSITE" id="PS51650">
    <property type="entry name" value="C2_DOCK"/>
    <property type="match status" value="1"/>
</dbReference>
<dbReference type="GO" id="GO:0031267">
    <property type="term" value="F:small GTPase binding"/>
    <property type="evidence" value="ECO:0007669"/>
    <property type="project" value="TreeGrafter"/>
</dbReference>
<organism evidence="8 9">
    <name type="scientific">Cyanoderma ruficeps</name>
    <name type="common">rufous-capped babbler</name>
    <dbReference type="NCBI Taxonomy" id="181631"/>
    <lineage>
        <taxon>Eukaryota</taxon>
        <taxon>Metazoa</taxon>
        <taxon>Chordata</taxon>
        <taxon>Craniata</taxon>
        <taxon>Vertebrata</taxon>
        <taxon>Euteleostomi</taxon>
        <taxon>Archelosauria</taxon>
        <taxon>Archosauria</taxon>
        <taxon>Dinosauria</taxon>
        <taxon>Saurischia</taxon>
        <taxon>Theropoda</taxon>
        <taxon>Coelurosauria</taxon>
        <taxon>Aves</taxon>
        <taxon>Neognathae</taxon>
        <taxon>Neoaves</taxon>
        <taxon>Telluraves</taxon>
        <taxon>Australaves</taxon>
        <taxon>Passeriformes</taxon>
        <taxon>Sylvioidea</taxon>
        <taxon>Timaliidae</taxon>
        <taxon>Cyanoderma</taxon>
    </lineage>
</organism>
<feature type="region of interest" description="Disordered" evidence="5">
    <location>
        <begin position="1429"/>
        <end position="1462"/>
    </location>
</feature>
<dbReference type="FunFam" id="1.20.58.740:FF:000004">
    <property type="entry name" value="Dedicator of cytokinesis protein 1"/>
    <property type="match status" value="1"/>
</dbReference>
<dbReference type="InterPro" id="IPR035892">
    <property type="entry name" value="C2_domain_sf"/>
</dbReference>
<dbReference type="Gene3D" id="1.20.1270.350">
    <property type="entry name" value="Dedicator of cytokinesis N-terminal subdomain"/>
    <property type="match status" value="1"/>
</dbReference>
<feature type="domain" description="C2 DOCK-type" evidence="6">
    <location>
        <begin position="349"/>
        <end position="536"/>
    </location>
</feature>
<dbReference type="InterPro" id="IPR032376">
    <property type="entry name" value="DOCK_N"/>
</dbReference>
<accession>A0A8C3QX17</accession>
<dbReference type="FunFam" id="1.20.1270.350:FF:000001">
    <property type="entry name" value="dedicator of cytokinesis protein 4"/>
    <property type="match status" value="1"/>
</dbReference>
<evidence type="ECO:0000259" key="6">
    <source>
        <dbReference type="PROSITE" id="PS51650"/>
    </source>
</evidence>
<comment type="similarity">
    <text evidence="4">Belongs to the DOCK family.</text>
</comment>
<dbReference type="InterPro" id="IPR016024">
    <property type="entry name" value="ARM-type_fold"/>
</dbReference>
<dbReference type="FunFam" id="2.60.40.150:FF:000044">
    <property type="entry name" value="dedicator of cytokinesis protein 1"/>
    <property type="match status" value="1"/>
</dbReference>
<sequence>KECFPSSFNPEQHETVIPSELPLGQELTSTLREWAVIWHKLYVNNKTTQFRHVQQLTYSLIEWRSQILSGTLPKDELAELKKKVTAKIDYGNRILGLDLVVRDDNGNILDPDETSTISLFKAHETASKRIDERIQEEKSLQQSLDLRGQPIFNSTHTYSLYVNFKNFVCNIGEDAELLMSLYDPDLSKFISENYLVRWGSNGMPKEIEKLNNLQAVFTDLSSSDLIRPRISLVCQIVRVGHMELKDGKKHTCGLRRPFGVAVMDITDIIHGKVDDEEKQAHPVSSGGSPRVLWGLTPVISLFAGLWVSLKLLPGDLAQVQKDFSHLVDRSTAVARKMGFPEIILPGDVRNDIYVTLIQGEFDKGKKKTPKNVEVTMSVHDEDGNLQEKAIHPGAGYEGVSEYKSVVYYQVKQPCWYETVKVAIAIEEVSRCHLRFTFRHRSSQESRDRSERAFGMGFVKLMNADGTTLQDGKHNLIVYKGDNKKMEDARSYLTLPCTKTEVEEKETPSGKNLHPLANFTPTKDSTKDSFQISTVICSTKLTQNVDLLGLLNWRSNVPSIAHNLRKLMEVEGGEIVKFLPDTLDALFNIMMEMSENETYDFLVFDALVFIISLIGDIKFQHFNAVLETYIYKHFSATLAYVKLTKVLNCYVGSAEDSSKTELLFAALKALKYLFRFIVQSRVLYLRWVQPFPPLGKPTGVPSTSPRCDSRAQNCNLLGFVSPQDFLMETFILFKDLIGKNVYAADWMVMNMMQSRVFLRAVNQFTSVLNCFFLDEKNFELQLWNNYFHLAVAFLTHESLQLETFSQAKRSKIIKKYGDMRKEIGFKIRDMWYNLGPHKIKFIPAMVGPILEVTLVPEPELRKATIPIFFDMMQCEFNLSGNGNFHKFENELITRLDQEVEGGRGDEQYKVLLEKLLLEHCRKHKYLAAPGEVFALLVSSLLENLLDYRTIMHDESKENRMSCTVNELLFALLRYLYKLRDLHTDCENFTEAAYTLLLHAELLQVCQVGMWEKAIQLSKELADMYENKVFDYEGLGNLLKKRATFYENIMKAMRPQPEYFAVGYYGQGFPSFLRNKIFIYRGKEYERREDFNLKLLTQFPSAEKMTSTAPPAEEIKASPKQYVQCFIVKPVMNLPPHYKDKPVPEQILNYYRANEVQQFTYSRPVRKGEKDPDNEFANMWIERTTYTTAYSFPGILKWFEVKQVTTISPLENAIETMEVTNERITNIVQQHSWDRSLPLHPLSMLLSGIVDPAVMGGYSNYEKAFFTEKYLQEHPEDQDKIELLKQQIAIQMPLLAEGIRIHGEKLTEQLKPLHERLTTCFRELRRRVEKQYGVITLVRERAFSVFCPRGAQLPLFPPWVGVRGCHRIPEWSGLGKSWETTESQLGPNLVPSPELQGHLQGWGSKPPWAVPRAEHPFHGEIPAAVHPEPALAQPEAVPSPPVPVPWEQSPTPPAVPSWQGLVQSHKVPPEPPLLQAQPLSQLPHPLLVLSQLRSLPWAHPSPSMSFPNWWGPEVDTALEV</sequence>
<dbReference type="Gene3D" id="1.20.58.740">
    <property type="match status" value="1"/>
</dbReference>
<dbReference type="InterPro" id="IPR043162">
    <property type="entry name" value="DOCK_C_lobe_C"/>
</dbReference>
<evidence type="ECO:0000259" key="7">
    <source>
        <dbReference type="PROSITE" id="PS51651"/>
    </source>
</evidence>
<dbReference type="InterPro" id="IPR042455">
    <property type="entry name" value="DOCK_N_sub1"/>
</dbReference>
<dbReference type="Pfam" id="PF14429">
    <property type="entry name" value="DOCK-C2"/>
    <property type="match status" value="1"/>
</dbReference>
<proteinExistence type="inferred from homology"/>
<reference evidence="8" key="2">
    <citation type="submission" date="2025-09" db="UniProtKB">
        <authorList>
            <consortium name="Ensembl"/>
        </authorList>
    </citation>
    <scope>IDENTIFICATION</scope>
</reference>